<evidence type="ECO:0000313" key="2">
    <source>
        <dbReference type="EMBL" id="CAD2201903.1"/>
    </source>
</evidence>
<gene>
    <name evidence="2" type="ORF">MENT_LOCUS55504</name>
</gene>
<proteinExistence type="predicted"/>
<keyword evidence="1" id="KW-0175">Coiled coil</keyword>
<reference evidence="2 3" key="1">
    <citation type="submission" date="2020-08" db="EMBL/GenBank/DDBJ databases">
        <authorList>
            <person name="Koutsovoulos G."/>
            <person name="Danchin GJ E."/>
        </authorList>
    </citation>
    <scope>NUCLEOTIDE SEQUENCE [LARGE SCALE GENOMIC DNA]</scope>
</reference>
<evidence type="ECO:0000313" key="3">
    <source>
        <dbReference type="Proteomes" id="UP000580250"/>
    </source>
</evidence>
<comment type="caution">
    <text evidence="2">The sequence shown here is derived from an EMBL/GenBank/DDBJ whole genome shotgun (WGS) entry which is preliminary data.</text>
</comment>
<accession>A0A6V7XRK9</accession>
<name>A0A6V7XRK9_MELEN</name>
<organism evidence="2 3">
    <name type="scientific">Meloidogyne enterolobii</name>
    <name type="common">Root-knot nematode worm</name>
    <name type="synonym">Meloidogyne mayaguensis</name>
    <dbReference type="NCBI Taxonomy" id="390850"/>
    <lineage>
        <taxon>Eukaryota</taxon>
        <taxon>Metazoa</taxon>
        <taxon>Ecdysozoa</taxon>
        <taxon>Nematoda</taxon>
        <taxon>Chromadorea</taxon>
        <taxon>Rhabditida</taxon>
        <taxon>Tylenchina</taxon>
        <taxon>Tylenchomorpha</taxon>
        <taxon>Tylenchoidea</taxon>
        <taxon>Meloidogynidae</taxon>
        <taxon>Meloidogyninae</taxon>
        <taxon>Meloidogyne</taxon>
    </lineage>
</organism>
<dbReference type="Proteomes" id="UP000580250">
    <property type="component" value="Unassembled WGS sequence"/>
</dbReference>
<feature type="coiled-coil region" evidence="1">
    <location>
        <begin position="18"/>
        <end position="91"/>
    </location>
</feature>
<sequence>MPKNKMTEEATNSDWILVGKEKNDFKKLETNFENLQKEFVEEKEKTANLKRKNDCLEYELKEMDKKIQKIDSKHKNEIEEMKQKFQQLIDKNDVCFKQDGKINSFEEEIFEEMNFVKIEINGKKLNIIVVIEIV</sequence>
<protein>
    <submittedName>
        <fullName evidence="2">Uncharacterized protein</fullName>
    </submittedName>
</protein>
<dbReference type="EMBL" id="CAJEWN010002102">
    <property type="protein sequence ID" value="CAD2201903.1"/>
    <property type="molecule type" value="Genomic_DNA"/>
</dbReference>
<evidence type="ECO:0000256" key="1">
    <source>
        <dbReference type="SAM" id="Coils"/>
    </source>
</evidence>
<dbReference type="AlphaFoldDB" id="A0A6V7XRK9"/>